<evidence type="ECO:0000313" key="1">
    <source>
        <dbReference type="EMBL" id="VVN74379.1"/>
    </source>
</evidence>
<dbReference type="EMBL" id="CABVHY010000003">
    <property type="protein sequence ID" value="VVN74379.1"/>
    <property type="molecule type" value="Genomic_DNA"/>
</dbReference>
<reference evidence="1 2" key="1">
    <citation type="submission" date="2019-09" db="EMBL/GenBank/DDBJ databases">
        <authorList>
            <person name="Chandra G."/>
            <person name="Truman W A."/>
        </authorList>
    </citation>
    <scope>NUCLEOTIDE SEQUENCE [LARGE SCALE GENOMIC DNA]</scope>
    <source>
        <strain evidence="1">PS723</strain>
    </source>
</reference>
<dbReference type="Proteomes" id="UP000379480">
    <property type="component" value="Unassembled WGS sequence"/>
</dbReference>
<dbReference type="AlphaFoldDB" id="A0A5E7A7R6"/>
<protein>
    <submittedName>
        <fullName evidence="1">Uncharacterized protein</fullName>
    </submittedName>
</protein>
<name>A0A5E7A7R6_PSEFL</name>
<sequence length="39" mass="4166">MSLEGALTLQGSLSFGCGTFPKSHAPFSLRFILLLGIRV</sequence>
<proteinExistence type="predicted"/>
<accession>A0A5E7A7R6</accession>
<organism evidence="1 2">
    <name type="scientific">Pseudomonas fluorescens</name>
    <dbReference type="NCBI Taxonomy" id="294"/>
    <lineage>
        <taxon>Bacteria</taxon>
        <taxon>Pseudomonadati</taxon>
        <taxon>Pseudomonadota</taxon>
        <taxon>Gammaproteobacteria</taxon>
        <taxon>Pseudomonadales</taxon>
        <taxon>Pseudomonadaceae</taxon>
        <taxon>Pseudomonas</taxon>
    </lineage>
</organism>
<gene>
    <name evidence="1" type="ORF">PS723_00617</name>
</gene>
<evidence type="ECO:0000313" key="2">
    <source>
        <dbReference type="Proteomes" id="UP000379480"/>
    </source>
</evidence>